<comment type="caution">
    <text evidence="1">The sequence shown here is derived from an EMBL/GenBank/DDBJ whole genome shotgun (WGS) entry which is preliminary data.</text>
</comment>
<protein>
    <submittedName>
        <fullName evidence="1">Uncharacterized protein</fullName>
    </submittedName>
</protein>
<sequence>MPMMSFFGWRKDDEYVDKDKDKNIFLPEEQRENLEHDIAILDDEDGAHEQRLMKVAEREVQSAAEDSLKKLQVVKMGRCPVCGEHLSQHLSANICEACGWHKYDIPKQGGIKVHLRNNEGLVEGERAYVLNNGDCLVISKDVVTAKIPASAYAWVEYAWTDDEVSQRSKAVTEMLQISCGWCGGKCDTKKDGFHLVHVAFGTTQERYCFCSDDCYEAFRKMYPARVHRNCYDRNCADCNLCTKRYGDEAEGMRVLAKDLLRAPSLTKKKE</sequence>
<evidence type="ECO:0000313" key="2">
    <source>
        <dbReference type="Proteomes" id="UP001238163"/>
    </source>
</evidence>
<dbReference type="RefSeq" id="WP_307259804.1">
    <property type="nucleotide sequence ID" value="NZ_JAUSVL010000001.1"/>
</dbReference>
<gene>
    <name evidence="1" type="ORF">J3R75_000583</name>
</gene>
<organism evidence="1 2">
    <name type="scientific">Oligosphaera ethanolica</name>
    <dbReference type="NCBI Taxonomy" id="760260"/>
    <lineage>
        <taxon>Bacteria</taxon>
        <taxon>Pseudomonadati</taxon>
        <taxon>Lentisphaerota</taxon>
        <taxon>Oligosphaeria</taxon>
        <taxon>Oligosphaerales</taxon>
        <taxon>Oligosphaeraceae</taxon>
        <taxon>Oligosphaera</taxon>
    </lineage>
</organism>
<proteinExistence type="predicted"/>
<accession>A0AAE4AMG8</accession>
<name>A0AAE4AMG8_9BACT</name>
<dbReference type="AlphaFoldDB" id="A0AAE4AMG8"/>
<dbReference type="EMBL" id="JAUSVL010000001">
    <property type="protein sequence ID" value="MDQ0288476.1"/>
    <property type="molecule type" value="Genomic_DNA"/>
</dbReference>
<keyword evidence="2" id="KW-1185">Reference proteome</keyword>
<reference evidence="1" key="1">
    <citation type="submission" date="2023-07" db="EMBL/GenBank/DDBJ databases">
        <title>Genomic Encyclopedia of Type Strains, Phase IV (KMG-IV): sequencing the most valuable type-strain genomes for metagenomic binning, comparative biology and taxonomic classification.</title>
        <authorList>
            <person name="Goeker M."/>
        </authorList>
    </citation>
    <scope>NUCLEOTIDE SEQUENCE</scope>
    <source>
        <strain evidence="1">DSM 24202</strain>
    </source>
</reference>
<dbReference type="Proteomes" id="UP001238163">
    <property type="component" value="Unassembled WGS sequence"/>
</dbReference>
<evidence type="ECO:0000313" key="1">
    <source>
        <dbReference type="EMBL" id="MDQ0288476.1"/>
    </source>
</evidence>